<feature type="domain" description="Methyltransferase type 11" evidence="1">
    <location>
        <begin position="69"/>
        <end position="158"/>
    </location>
</feature>
<dbReference type="Proteomes" id="UP000245880">
    <property type="component" value="Unassembled WGS sequence"/>
</dbReference>
<comment type="caution">
    <text evidence="2">The sequence shown here is derived from an EMBL/GenBank/DDBJ whole genome shotgun (WGS) entry which is preliminary data.</text>
</comment>
<dbReference type="InterPro" id="IPR029063">
    <property type="entry name" value="SAM-dependent_MTases_sf"/>
</dbReference>
<keyword evidence="3" id="KW-1185">Reference proteome</keyword>
<dbReference type="Gene3D" id="3.40.50.150">
    <property type="entry name" value="Vaccinia Virus protein VP39"/>
    <property type="match status" value="1"/>
</dbReference>
<dbReference type="RefSeq" id="WP_229203167.1">
    <property type="nucleotide sequence ID" value="NZ_QGDT01000001.1"/>
</dbReference>
<name>A0A316ASP1_9BACT</name>
<dbReference type="AlphaFoldDB" id="A0A316ASP1"/>
<evidence type="ECO:0000259" key="1">
    <source>
        <dbReference type="Pfam" id="PF08241"/>
    </source>
</evidence>
<keyword evidence="2" id="KW-0489">Methyltransferase</keyword>
<gene>
    <name evidence="2" type="ORF">CLV98_101538</name>
</gene>
<protein>
    <submittedName>
        <fullName evidence="2">Ubiquinone/menaquinone biosynthesis C-methylase UbiE</fullName>
    </submittedName>
</protein>
<dbReference type="GO" id="GO:0008757">
    <property type="term" value="F:S-adenosylmethionine-dependent methyltransferase activity"/>
    <property type="evidence" value="ECO:0007669"/>
    <property type="project" value="InterPro"/>
</dbReference>
<organism evidence="2 3">
    <name type="scientific">Dyadobacter jejuensis</name>
    <dbReference type="NCBI Taxonomy" id="1082580"/>
    <lineage>
        <taxon>Bacteria</taxon>
        <taxon>Pseudomonadati</taxon>
        <taxon>Bacteroidota</taxon>
        <taxon>Cytophagia</taxon>
        <taxon>Cytophagales</taxon>
        <taxon>Spirosomataceae</taxon>
        <taxon>Dyadobacter</taxon>
    </lineage>
</organism>
<proteinExistence type="predicted"/>
<evidence type="ECO:0000313" key="3">
    <source>
        <dbReference type="Proteomes" id="UP000245880"/>
    </source>
</evidence>
<dbReference type="EMBL" id="QGDT01000001">
    <property type="protein sequence ID" value="PWJ60356.1"/>
    <property type="molecule type" value="Genomic_DNA"/>
</dbReference>
<reference evidence="2 3" key="1">
    <citation type="submission" date="2018-03" db="EMBL/GenBank/DDBJ databases">
        <title>Genomic Encyclopedia of Archaeal and Bacterial Type Strains, Phase II (KMG-II): from individual species to whole genera.</title>
        <authorList>
            <person name="Goeker M."/>
        </authorList>
    </citation>
    <scope>NUCLEOTIDE SEQUENCE [LARGE SCALE GENOMIC DNA]</scope>
    <source>
        <strain evidence="2 3">DSM 100346</strain>
    </source>
</reference>
<keyword evidence="2" id="KW-0808">Transferase</keyword>
<keyword evidence="2" id="KW-0830">Ubiquinone</keyword>
<dbReference type="SUPFAM" id="SSF53335">
    <property type="entry name" value="S-adenosyl-L-methionine-dependent methyltransferases"/>
    <property type="match status" value="1"/>
</dbReference>
<sequence>MENSKMTVEKLSHEAHSGWYKVQYATKEAQEKAIADWRYDQDNRTINHWIHKRLLELVNPLLIEPKSWLTVGDGYGFDANFFYTKGLDVTATDISDTFLPLSQQEGLFEKYAVENAEKLSFEDNTYDYIFCKEAYHHFPRPYMAVYEMLRVAKEGVILVEPHDPISKMPFLLALRNIFDRFDTSLLQKYWKNRYSFEAVGNYVFKLSEREMDKLANGIGMPMVAFKGINNNYYNAAAAHEKADDSSAAFRKIKRKLRIHNLLSKFSLMPTQVLCAVIFKKRPSDRVMAALEKDGFQIHIFPPNPYAKKGP</sequence>
<dbReference type="PANTHER" id="PTHR43591">
    <property type="entry name" value="METHYLTRANSFERASE"/>
    <property type="match status" value="1"/>
</dbReference>
<dbReference type="CDD" id="cd02440">
    <property type="entry name" value="AdoMet_MTases"/>
    <property type="match status" value="1"/>
</dbReference>
<accession>A0A316ASP1</accession>
<evidence type="ECO:0000313" key="2">
    <source>
        <dbReference type="EMBL" id="PWJ60356.1"/>
    </source>
</evidence>
<dbReference type="Pfam" id="PF08241">
    <property type="entry name" value="Methyltransf_11"/>
    <property type="match status" value="1"/>
</dbReference>
<dbReference type="InterPro" id="IPR013216">
    <property type="entry name" value="Methyltransf_11"/>
</dbReference>
<dbReference type="GO" id="GO:0032259">
    <property type="term" value="P:methylation"/>
    <property type="evidence" value="ECO:0007669"/>
    <property type="project" value="UniProtKB-KW"/>
</dbReference>